<evidence type="ECO:0000313" key="1">
    <source>
        <dbReference type="EMBL" id="KAI8007095.1"/>
    </source>
</evidence>
<evidence type="ECO:0000313" key="2">
    <source>
        <dbReference type="Proteomes" id="UP001060215"/>
    </source>
</evidence>
<protein>
    <submittedName>
        <fullName evidence="1">Uncharacterized protein</fullName>
    </submittedName>
</protein>
<keyword evidence="2" id="KW-1185">Reference proteome</keyword>
<dbReference type="Proteomes" id="UP001060215">
    <property type="component" value="Chromosome 7"/>
</dbReference>
<accession>A0ACC0H390</accession>
<sequence length="128" mass="13926">MEELNEGGIEFEVSLWIYESGEGAEKVGVHVIYKEDEEQALSSIYNSQDNNNNMGVFHGDLDRLAGVQVGSSSSSSSSSATTSERRRDNDLNNNHYDAAAGASGSPGIDDQEGHLNNLTSKRLRLNFD</sequence>
<gene>
    <name evidence="1" type="ORF">LOK49_LG07G00681</name>
</gene>
<name>A0ACC0H390_9ERIC</name>
<organism evidence="1 2">
    <name type="scientific">Camellia lanceoleosa</name>
    <dbReference type="NCBI Taxonomy" id="1840588"/>
    <lineage>
        <taxon>Eukaryota</taxon>
        <taxon>Viridiplantae</taxon>
        <taxon>Streptophyta</taxon>
        <taxon>Embryophyta</taxon>
        <taxon>Tracheophyta</taxon>
        <taxon>Spermatophyta</taxon>
        <taxon>Magnoliopsida</taxon>
        <taxon>eudicotyledons</taxon>
        <taxon>Gunneridae</taxon>
        <taxon>Pentapetalae</taxon>
        <taxon>asterids</taxon>
        <taxon>Ericales</taxon>
        <taxon>Theaceae</taxon>
        <taxon>Camellia</taxon>
    </lineage>
</organism>
<dbReference type="EMBL" id="CM045764">
    <property type="protein sequence ID" value="KAI8007095.1"/>
    <property type="molecule type" value="Genomic_DNA"/>
</dbReference>
<reference evidence="1 2" key="1">
    <citation type="journal article" date="2022" name="Plant J.">
        <title>Chromosome-level genome of Camellia lanceoleosa provides a valuable resource for understanding genome evolution and self-incompatibility.</title>
        <authorList>
            <person name="Gong W."/>
            <person name="Xiao S."/>
            <person name="Wang L."/>
            <person name="Liao Z."/>
            <person name="Chang Y."/>
            <person name="Mo W."/>
            <person name="Hu G."/>
            <person name="Li W."/>
            <person name="Zhao G."/>
            <person name="Zhu H."/>
            <person name="Hu X."/>
            <person name="Ji K."/>
            <person name="Xiang X."/>
            <person name="Song Q."/>
            <person name="Yuan D."/>
            <person name="Jin S."/>
            <person name="Zhang L."/>
        </authorList>
    </citation>
    <scope>NUCLEOTIDE SEQUENCE [LARGE SCALE GENOMIC DNA]</scope>
    <source>
        <strain evidence="1">SQ_2022a</strain>
    </source>
</reference>
<comment type="caution">
    <text evidence="1">The sequence shown here is derived from an EMBL/GenBank/DDBJ whole genome shotgun (WGS) entry which is preliminary data.</text>
</comment>
<proteinExistence type="predicted"/>